<proteinExistence type="inferred from homology"/>
<dbReference type="PANTHER" id="PTHR36512:SF3">
    <property type="entry name" value="BLR5678 PROTEIN"/>
    <property type="match status" value="1"/>
</dbReference>
<dbReference type="Gene3D" id="3.30.1490.20">
    <property type="entry name" value="ATP-grasp fold, A domain"/>
    <property type="match status" value="1"/>
</dbReference>
<accession>A0A1H9ZW76</accession>
<dbReference type="OrthoDB" id="1018at2157"/>
<keyword evidence="4" id="KW-0067">ATP-binding</keyword>
<evidence type="ECO:0000256" key="3">
    <source>
        <dbReference type="ARBA" id="ARBA00023316"/>
    </source>
</evidence>
<dbReference type="InterPro" id="IPR011095">
    <property type="entry name" value="Dala_Dala_lig_C"/>
</dbReference>
<dbReference type="InterPro" id="IPR013815">
    <property type="entry name" value="ATP_grasp_subdomain_1"/>
</dbReference>
<keyword evidence="3" id="KW-0961">Cell wall biogenesis/degradation</keyword>
<dbReference type="Gene3D" id="3.40.50.20">
    <property type="match status" value="1"/>
</dbReference>
<dbReference type="InterPro" id="IPR011761">
    <property type="entry name" value="ATP-grasp"/>
</dbReference>
<name>A0A1H9ZW76_9EURY</name>
<dbReference type="RefSeq" id="WP_091689818.1">
    <property type="nucleotide sequence ID" value="NZ_CAAGSJ010000005.1"/>
</dbReference>
<dbReference type="InterPro" id="IPR005321">
    <property type="entry name" value="Peptidase_S58_DmpA"/>
</dbReference>
<dbReference type="EMBL" id="FOHQ01000003">
    <property type="protein sequence ID" value="SES86018.1"/>
    <property type="molecule type" value="Genomic_DNA"/>
</dbReference>
<dbReference type="GO" id="GO:0008716">
    <property type="term" value="F:D-alanine-D-alanine ligase activity"/>
    <property type="evidence" value="ECO:0007669"/>
    <property type="project" value="InterPro"/>
</dbReference>
<dbReference type="InterPro" id="IPR016117">
    <property type="entry name" value="ArgJ-like_dom_sf"/>
</dbReference>
<evidence type="ECO:0000256" key="4">
    <source>
        <dbReference type="PROSITE-ProRule" id="PRU00409"/>
    </source>
</evidence>
<sequence length="705" mass="78611">MKILVAYNLQKDKNEENAEFLSKEDVLRVEKAIKELGYKTSLVEVSGEVDEVIEKIKLSEPDLIFNLAEGSVGESREAFYPSLFKNLGIPYTGSNCSLLFLNLDKHLTKEVLKSHDIKVPKGFFVKNNDSVKNNLNYPVIIKPNFEGSSKGITQDSIALNFEECCEKVSELLKKYPAGVIVEEYIEGREITVPMLEYFPELALDIVENTFDIEKINYKYNIYDYTIKRGEYNNCVKSSIPTDLPKDVEEKIIEDCKRIFKLMNYNDFARADIRLSKDNIPYFIEMNPLPSLHPKASLMLGAKNVGLEYKDVINNIIHSAIKRTNLKAIIRNSKKQEKLKNKQNKTLREEGIITGYYKTGEFNAITDVKGVMVGHSTHMNDVVIPETGEKTKIRSGVTAIIPAKDVYETRLMAGGFVLNGIGEMAGMTQVLEWEWLETPIMLTNTMSVGRVHDGLIEYMLEKYPKLHGDRSVIIPVVGEANDSFLNDTRIRSITITDVKKAINSAKVGAVLQGSVGAGTGMTSFDFAGGIGTSSRCLPKNDGGYTVGVLVLSNFGIMRNLTINGKVVGTDLDEICPKETRRTKCDGSIIVVVATDAPMLSSQLNRLSRRAALGLARVGSHARTTSGEIIISFSTGNHISRYEHSRKKITSLEMVGDSLTNKLYEATVEATEEAVLNAMFCSEGMDGWNNHYSPYIPHEKILELLKN</sequence>
<evidence type="ECO:0000313" key="6">
    <source>
        <dbReference type="EMBL" id="SES86018.1"/>
    </source>
</evidence>
<reference evidence="7" key="1">
    <citation type="submission" date="2016-10" db="EMBL/GenBank/DDBJ databases">
        <authorList>
            <person name="Varghese N."/>
            <person name="Submissions S."/>
        </authorList>
    </citation>
    <scope>NUCLEOTIDE SEQUENCE [LARGE SCALE GENOMIC DNA]</scope>
    <source>
        <strain evidence="7">SLH 33</strain>
    </source>
</reference>
<dbReference type="GO" id="GO:0046872">
    <property type="term" value="F:metal ion binding"/>
    <property type="evidence" value="ECO:0007669"/>
    <property type="project" value="InterPro"/>
</dbReference>
<evidence type="ECO:0000313" key="7">
    <source>
        <dbReference type="Proteomes" id="UP000243338"/>
    </source>
</evidence>
<dbReference type="PANTHER" id="PTHR36512">
    <property type="entry name" value="D-AMINOPEPTIDASE"/>
    <property type="match status" value="1"/>
</dbReference>
<protein>
    <submittedName>
        <fullName evidence="6">D-alanine--D-alanine ligase</fullName>
    </submittedName>
</protein>
<dbReference type="SUPFAM" id="SSF52440">
    <property type="entry name" value="PreATP-grasp domain"/>
    <property type="match status" value="1"/>
</dbReference>
<dbReference type="Proteomes" id="UP000243338">
    <property type="component" value="Unassembled WGS sequence"/>
</dbReference>
<dbReference type="GO" id="GO:0005524">
    <property type="term" value="F:ATP binding"/>
    <property type="evidence" value="ECO:0007669"/>
    <property type="project" value="UniProtKB-UniRule"/>
</dbReference>
<dbReference type="Gene3D" id="3.30.470.20">
    <property type="entry name" value="ATP-grasp fold, B domain"/>
    <property type="match status" value="1"/>
</dbReference>
<keyword evidence="7" id="KW-1185">Reference proteome</keyword>
<evidence type="ECO:0000256" key="1">
    <source>
        <dbReference type="ARBA" id="ARBA00007068"/>
    </source>
</evidence>
<dbReference type="STRING" id="1353158.SAMN04488587_1318"/>
<dbReference type="Gene3D" id="3.60.70.12">
    <property type="entry name" value="L-amino peptidase D-ALA esterase/amidase"/>
    <property type="match status" value="1"/>
</dbReference>
<dbReference type="PROSITE" id="PS50975">
    <property type="entry name" value="ATP_GRASP"/>
    <property type="match status" value="1"/>
</dbReference>
<comment type="similarity">
    <text evidence="1">Belongs to the peptidase S58 family.</text>
</comment>
<gene>
    <name evidence="6" type="ORF">SAMN04488587_1318</name>
</gene>
<dbReference type="Pfam" id="PF07478">
    <property type="entry name" value="Dala_Dala_lig_C"/>
    <property type="match status" value="1"/>
</dbReference>
<feature type="domain" description="ATP-grasp" evidence="5">
    <location>
        <begin position="109"/>
        <end position="317"/>
    </location>
</feature>
<organism evidence="6 7">
    <name type="scientific">Methanococcoides vulcani</name>
    <dbReference type="NCBI Taxonomy" id="1353158"/>
    <lineage>
        <taxon>Archaea</taxon>
        <taxon>Methanobacteriati</taxon>
        <taxon>Methanobacteriota</taxon>
        <taxon>Stenosarchaea group</taxon>
        <taxon>Methanomicrobia</taxon>
        <taxon>Methanosarcinales</taxon>
        <taxon>Methanosarcinaceae</taxon>
        <taxon>Methanococcoides</taxon>
    </lineage>
</organism>
<dbReference type="InterPro" id="IPR016185">
    <property type="entry name" value="PreATP-grasp_dom_sf"/>
</dbReference>
<keyword evidence="4" id="KW-0547">Nucleotide-binding</keyword>
<evidence type="ECO:0000256" key="2">
    <source>
        <dbReference type="ARBA" id="ARBA00022598"/>
    </source>
</evidence>
<dbReference type="CDD" id="cd02253">
    <property type="entry name" value="DmpA"/>
    <property type="match status" value="1"/>
</dbReference>
<dbReference type="Pfam" id="PF03576">
    <property type="entry name" value="Peptidase_S58"/>
    <property type="match status" value="1"/>
</dbReference>
<dbReference type="GO" id="GO:0071555">
    <property type="term" value="P:cell wall organization"/>
    <property type="evidence" value="ECO:0007669"/>
    <property type="project" value="UniProtKB-KW"/>
</dbReference>
<keyword evidence="2 6" id="KW-0436">Ligase</keyword>
<dbReference type="AlphaFoldDB" id="A0A1H9ZW76"/>
<dbReference type="SUPFAM" id="SSF56059">
    <property type="entry name" value="Glutathione synthetase ATP-binding domain-like"/>
    <property type="match status" value="1"/>
</dbReference>
<dbReference type="SUPFAM" id="SSF56266">
    <property type="entry name" value="DmpA/ArgJ-like"/>
    <property type="match status" value="1"/>
</dbReference>
<evidence type="ECO:0000259" key="5">
    <source>
        <dbReference type="PROSITE" id="PS50975"/>
    </source>
</evidence>
<dbReference type="GO" id="GO:0004177">
    <property type="term" value="F:aminopeptidase activity"/>
    <property type="evidence" value="ECO:0007669"/>
    <property type="project" value="TreeGrafter"/>
</dbReference>